<feature type="region of interest" description="Disordered" evidence="1">
    <location>
        <begin position="19"/>
        <end position="131"/>
    </location>
</feature>
<evidence type="ECO:0000313" key="2">
    <source>
        <dbReference type="EnsemblPlants" id="TuG1812G0200000898.01.T01.cds242629"/>
    </source>
</evidence>
<dbReference type="AlphaFoldDB" id="A0A8R7P9Z1"/>
<dbReference type="Gramene" id="TuG1812G0200000898.01.T01">
    <property type="protein sequence ID" value="TuG1812G0200000898.01.T01.cds242629"/>
    <property type="gene ID" value="TuG1812G0200000898.01"/>
</dbReference>
<name>A0A8R7P9Z1_TRIUA</name>
<protein>
    <submittedName>
        <fullName evidence="2">Uncharacterized protein</fullName>
    </submittedName>
</protein>
<dbReference type="Proteomes" id="UP000015106">
    <property type="component" value="Chromosome 2"/>
</dbReference>
<feature type="compositionally biased region" description="Basic and acidic residues" evidence="1">
    <location>
        <begin position="32"/>
        <end position="42"/>
    </location>
</feature>
<reference evidence="3" key="1">
    <citation type="journal article" date="2013" name="Nature">
        <title>Draft genome of the wheat A-genome progenitor Triticum urartu.</title>
        <authorList>
            <person name="Ling H.Q."/>
            <person name="Zhao S."/>
            <person name="Liu D."/>
            <person name="Wang J."/>
            <person name="Sun H."/>
            <person name="Zhang C."/>
            <person name="Fan H."/>
            <person name="Li D."/>
            <person name="Dong L."/>
            <person name="Tao Y."/>
            <person name="Gao C."/>
            <person name="Wu H."/>
            <person name="Li Y."/>
            <person name="Cui Y."/>
            <person name="Guo X."/>
            <person name="Zheng S."/>
            <person name="Wang B."/>
            <person name="Yu K."/>
            <person name="Liang Q."/>
            <person name="Yang W."/>
            <person name="Lou X."/>
            <person name="Chen J."/>
            <person name="Feng M."/>
            <person name="Jian J."/>
            <person name="Zhang X."/>
            <person name="Luo G."/>
            <person name="Jiang Y."/>
            <person name="Liu J."/>
            <person name="Wang Z."/>
            <person name="Sha Y."/>
            <person name="Zhang B."/>
            <person name="Wu H."/>
            <person name="Tang D."/>
            <person name="Shen Q."/>
            <person name="Xue P."/>
            <person name="Zou S."/>
            <person name="Wang X."/>
            <person name="Liu X."/>
            <person name="Wang F."/>
            <person name="Yang Y."/>
            <person name="An X."/>
            <person name="Dong Z."/>
            <person name="Zhang K."/>
            <person name="Zhang X."/>
            <person name="Luo M.C."/>
            <person name="Dvorak J."/>
            <person name="Tong Y."/>
            <person name="Wang J."/>
            <person name="Yang H."/>
            <person name="Li Z."/>
            <person name="Wang D."/>
            <person name="Zhang A."/>
            <person name="Wang J."/>
        </authorList>
    </citation>
    <scope>NUCLEOTIDE SEQUENCE</scope>
    <source>
        <strain evidence="3">cv. G1812</strain>
    </source>
</reference>
<organism evidence="2 3">
    <name type="scientific">Triticum urartu</name>
    <name type="common">Red wild einkorn</name>
    <name type="synonym">Crithodium urartu</name>
    <dbReference type="NCBI Taxonomy" id="4572"/>
    <lineage>
        <taxon>Eukaryota</taxon>
        <taxon>Viridiplantae</taxon>
        <taxon>Streptophyta</taxon>
        <taxon>Embryophyta</taxon>
        <taxon>Tracheophyta</taxon>
        <taxon>Spermatophyta</taxon>
        <taxon>Magnoliopsida</taxon>
        <taxon>Liliopsida</taxon>
        <taxon>Poales</taxon>
        <taxon>Poaceae</taxon>
        <taxon>BOP clade</taxon>
        <taxon>Pooideae</taxon>
        <taxon>Triticodae</taxon>
        <taxon>Triticeae</taxon>
        <taxon>Triticinae</taxon>
        <taxon>Triticum</taxon>
    </lineage>
</organism>
<accession>A0A8R7P9Z1</accession>
<proteinExistence type="predicted"/>
<reference evidence="2" key="2">
    <citation type="submission" date="2018-03" db="EMBL/GenBank/DDBJ databases">
        <title>The Triticum urartu genome reveals the dynamic nature of wheat genome evolution.</title>
        <authorList>
            <person name="Ling H."/>
            <person name="Ma B."/>
            <person name="Shi X."/>
            <person name="Liu H."/>
            <person name="Dong L."/>
            <person name="Sun H."/>
            <person name="Cao Y."/>
            <person name="Gao Q."/>
            <person name="Zheng S."/>
            <person name="Li Y."/>
            <person name="Yu Y."/>
            <person name="Du H."/>
            <person name="Qi M."/>
            <person name="Li Y."/>
            <person name="Yu H."/>
            <person name="Cui Y."/>
            <person name="Wang N."/>
            <person name="Chen C."/>
            <person name="Wu H."/>
            <person name="Zhao Y."/>
            <person name="Zhang J."/>
            <person name="Li Y."/>
            <person name="Zhou W."/>
            <person name="Zhang B."/>
            <person name="Hu W."/>
            <person name="Eijk M."/>
            <person name="Tang J."/>
            <person name="Witsenboer H."/>
            <person name="Zhao S."/>
            <person name="Li Z."/>
            <person name="Zhang A."/>
            <person name="Wang D."/>
            <person name="Liang C."/>
        </authorList>
    </citation>
    <scope>NUCLEOTIDE SEQUENCE [LARGE SCALE GENOMIC DNA]</scope>
    <source>
        <strain evidence="2">cv. G1812</strain>
    </source>
</reference>
<evidence type="ECO:0000256" key="1">
    <source>
        <dbReference type="SAM" id="MobiDB-lite"/>
    </source>
</evidence>
<feature type="compositionally biased region" description="Low complexity" evidence="1">
    <location>
        <begin position="57"/>
        <end position="73"/>
    </location>
</feature>
<evidence type="ECO:0000313" key="3">
    <source>
        <dbReference type="Proteomes" id="UP000015106"/>
    </source>
</evidence>
<dbReference type="EnsemblPlants" id="TuG1812G0200000898.01.T01">
    <property type="protein sequence ID" value="TuG1812G0200000898.01.T01.cds242629"/>
    <property type="gene ID" value="TuG1812G0200000898.01"/>
</dbReference>
<keyword evidence="3" id="KW-1185">Reference proteome</keyword>
<reference evidence="2" key="3">
    <citation type="submission" date="2022-06" db="UniProtKB">
        <authorList>
            <consortium name="EnsemblPlants"/>
        </authorList>
    </citation>
    <scope>IDENTIFICATION</scope>
</reference>
<sequence>MGTTGSGCCCHSLILRPTPASDPDHMALTTDQRPHCSGIEKRRPGRRVAGSTHRRSTPSAPSSASTAPGPATRARIHGCRGRSRSDPPMCYLLLTAASKKGRQRRGGEGGDGGEGGEAATAARVRRQRRRV</sequence>